<dbReference type="Proteomes" id="UP000275267">
    <property type="component" value="Unassembled WGS sequence"/>
</dbReference>
<feature type="transmembrane region" description="Helical" evidence="2">
    <location>
        <begin position="315"/>
        <end position="337"/>
    </location>
</feature>
<feature type="transmembrane region" description="Helical" evidence="2">
    <location>
        <begin position="276"/>
        <end position="295"/>
    </location>
</feature>
<organism evidence="3 4">
    <name type="scientific">Panicum miliaceum</name>
    <name type="common">Proso millet</name>
    <name type="synonym">Broomcorn millet</name>
    <dbReference type="NCBI Taxonomy" id="4540"/>
    <lineage>
        <taxon>Eukaryota</taxon>
        <taxon>Viridiplantae</taxon>
        <taxon>Streptophyta</taxon>
        <taxon>Embryophyta</taxon>
        <taxon>Tracheophyta</taxon>
        <taxon>Spermatophyta</taxon>
        <taxon>Magnoliopsida</taxon>
        <taxon>Liliopsida</taxon>
        <taxon>Poales</taxon>
        <taxon>Poaceae</taxon>
        <taxon>PACMAD clade</taxon>
        <taxon>Panicoideae</taxon>
        <taxon>Panicodae</taxon>
        <taxon>Paniceae</taxon>
        <taxon>Panicinae</taxon>
        <taxon>Panicum</taxon>
        <taxon>Panicum sect. Panicum</taxon>
    </lineage>
</organism>
<feature type="transmembrane region" description="Helical" evidence="2">
    <location>
        <begin position="127"/>
        <end position="146"/>
    </location>
</feature>
<protein>
    <submittedName>
        <fullName evidence="3">Uncharacterized protein</fullName>
    </submittedName>
</protein>
<feature type="transmembrane region" description="Helical" evidence="2">
    <location>
        <begin position="349"/>
        <end position="370"/>
    </location>
</feature>
<name>A0A3L6TDY0_PANMI</name>
<dbReference type="STRING" id="4540.A0A3L6TDY0"/>
<keyword evidence="2" id="KW-0812">Transmembrane</keyword>
<gene>
    <name evidence="3" type="ORF">C2845_PM03G12370</name>
</gene>
<evidence type="ECO:0000313" key="3">
    <source>
        <dbReference type="EMBL" id="RLN36511.1"/>
    </source>
</evidence>
<dbReference type="AlphaFoldDB" id="A0A3L6TDY0"/>
<dbReference type="PROSITE" id="PS51257">
    <property type="entry name" value="PROKAR_LIPOPROTEIN"/>
    <property type="match status" value="1"/>
</dbReference>
<proteinExistence type="predicted"/>
<keyword evidence="2" id="KW-0472">Membrane</keyword>
<keyword evidence="2" id="KW-1133">Transmembrane helix</keyword>
<feature type="transmembrane region" description="Helical" evidence="2">
    <location>
        <begin position="75"/>
        <end position="95"/>
    </location>
</feature>
<dbReference type="InterPro" id="IPR039926">
    <property type="entry name" value="Egg_app_1"/>
</dbReference>
<dbReference type="PANTHER" id="PTHR33333:SF45">
    <property type="entry name" value="OS01G0341000 PROTEIN"/>
    <property type="match status" value="1"/>
</dbReference>
<evidence type="ECO:0000313" key="4">
    <source>
        <dbReference type="Proteomes" id="UP000275267"/>
    </source>
</evidence>
<feature type="region of interest" description="Disordered" evidence="1">
    <location>
        <begin position="18"/>
        <end position="47"/>
    </location>
</feature>
<dbReference type="OrthoDB" id="688520at2759"/>
<dbReference type="PANTHER" id="PTHR33333">
    <property type="entry name" value="ERYTHROCYTE MEMBRANE PROTEIN 1-LIKE"/>
    <property type="match status" value="1"/>
</dbReference>
<evidence type="ECO:0000256" key="2">
    <source>
        <dbReference type="SAM" id="Phobius"/>
    </source>
</evidence>
<reference evidence="4" key="1">
    <citation type="journal article" date="2019" name="Nat. Commun.">
        <title>The genome of broomcorn millet.</title>
        <authorList>
            <person name="Zou C."/>
            <person name="Miki D."/>
            <person name="Li D."/>
            <person name="Tang Q."/>
            <person name="Xiao L."/>
            <person name="Rajput S."/>
            <person name="Deng P."/>
            <person name="Jia W."/>
            <person name="Huang R."/>
            <person name="Zhang M."/>
            <person name="Sun Y."/>
            <person name="Hu J."/>
            <person name="Fu X."/>
            <person name="Schnable P.S."/>
            <person name="Li F."/>
            <person name="Zhang H."/>
            <person name="Feng B."/>
            <person name="Zhu X."/>
            <person name="Liu R."/>
            <person name="Schnable J.C."/>
            <person name="Zhu J.-K."/>
            <person name="Zhang H."/>
        </authorList>
    </citation>
    <scope>NUCLEOTIDE SEQUENCE [LARGE SCALE GENOMIC DNA]</scope>
</reference>
<accession>A0A3L6TDY0</accession>
<comment type="caution">
    <text evidence="3">The sequence shown here is derived from an EMBL/GenBank/DDBJ whole genome shotgun (WGS) entry which is preliminary data.</text>
</comment>
<dbReference type="EMBL" id="PQIB02000002">
    <property type="protein sequence ID" value="RLN36511.1"/>
    <property type="molecule type" value="Genomic_DNA"/>
</dbReference>
<feature type="transmembrane region" description="Helical" evidence="2">
    <location>
        <begin position="405"/>
        <end position="425"/>
    </location>
</feature>
<keyword evidence="4" id="KW-1185">Reference proteome</keyword>
<evidence type="ECO:0000256" key="1">
    <source>
        <dbReference type="SAM" id="MobiDB-lite"/>
    </source>
</evidence>
<sequence length="467" mass="49533">MAAPSREAPLTWAASASACGSWSRASSPTSSPTSSPLSRASPTCSSCRWSCSGSGLSPPPPPPSRAPSAQALRDCGSSFFAGIFAALASAPHLLVLPLEKLWHWLVATAADTAGAISSGLDGLWQHVTGFFAGIFAALASAPHLLVLPLEKLWQWLVTIVADAAGVISGGLDGLWQHVTGFFAALEGAAHQFVLPLETLWQWLATSTADAAGAISSGFDGLRQLVTGFLPGILAHLPAALAGAAHELAQRVESLWQWLLTNVADAAGDISFRLDGLWQVVAGVFPKIYAYIFAALTGAVHELPQKLDEFWRWLKAAAAVALPFVLAAAVVLLLVALVRFCGPTLCAVDMGVCVALVYAICYLGYGLYYIAVAVGRALCWLLPRCAQCLHFCAVTTMKAPDAGGMLISRAAFVAYPALYFLILHTAGPVRGLRRFLHGNRRQARCGACRRSFPRLRRGLSTNAWMSLR</sequence>